<dbReference type="EMBL" id="BGZK01000742">
    <property type="protein sequence ID" value="GBP58679.1"/>
    <property type="molecule type" value="Genomic_DNA"/>
</dbReference>
<keyword evidence="2" id="KW-1185">Reference proteome</keyword>
<evidence type="ECO:0000313" key="2">
    <source>
        <dbReference type="Proteomes" id="UP000299102"/>
    </source>
</evidence>
<dbReference type="Proteomes" id="UP000299102">
    <property type="component" value="Unassembled WGS sequence"/>
</dbReference>
<sequence length="213" mass="23568">MSKRTQAKNVDMTTQAGRAQSRRVALHFLPQRYTARRNWASAGARSDLHNRDRGRYSNDETGPLFVYPNFIGTKRSPVCTGPIVRSASRAVAYDVRGPRIGVGESTGKGGRNRVTDCYSQLRLARRVAAVILSLIEIAQPDAVNAADAKLATVSHNRKRLCRSATSYEKQDDIVDYVAEIEVNEGPWSLATRLGDEREACVFRILALPSTAYV</sequence>
<comment type="caution">
    <text evidence="1">The sequence shown here is derived from an EMBL/GenBank/DDBJ whole genome shotgun (WGS) entry which is preliminary data.</text>
</comment>
<evidence type="ECO:0000313" key="1">
    <source>
        <dbReference type="EMBL" id="GBP58679.1"/>
    </source>
</evidence>
<reference evidence="1 2" key="1">
    <citation type="journal article" date="2019" name="Commun. Biol.">
        <title>The bagworm genome reveals a unique fibroin gene that provides high tensile strength.</title>
        <authorList>
            <person name="Kono N."/>
            <person name="Nakamura H."/>
            <person name="Ohtoshi R."/>
            <person name="Tomita M."/>
            <person name="Numata K."/>
            <person name="Arakawa K."/>
        </authorList>
    </citation>
    <scope>NUCLEOTIDE SEQUENCE [LARGE SCALE GENOMIC DNA]</scope>
</reference>
<organism evidence="1 2">
    <name type="scientific">Eumeta variegata</name>
    <name type="common">Bagworm moth</name>
    <name type="synonym">Eumeta japonica</name>
    <dbReference type="NCBI Taxonomy" id="151549"/>
    <lineage>
        <taxon>Eukaryota</taxon>
        <taxon>Metazoa</taxon>
        <taxon>Ecdysozoa</taxon>
        <taxon>Arthropoda</taxon>
        <taxon>Hexapoda</taxon>
        <taxon>Insecta</taxon>
        <taxon>Pterygota</taxon>
        <taxon>Neoptera</taxon>
        <taxon>Endopterygota</taxon>
        <taxon>Lepidoptera</taxon>
        <taxon>Glossata</taxon>
        <taxon>Ditrysia</taxon>
        <taxon>Tineoidea</taxon>
        <taxon>Psychidae</taxon>
        <taxon>Oiketicinae</taxon>
        <taxon>Eumeta</taxon>
    </lineage>
</organism>
<gene>
    <name evidence="1" type="ORF">EVAR_97082_1</name>
</gene>
<accession>A0A4C1X8K1</accession>
<name>A0A4C1X8K1_EUMVA</name>
<proteinExistence type="predicted"/>
<dbReference type="AlphaFoldDB" id="A0A4C1X8K1"/>
<protein>
    <submittedName>
        <fullName evidence="1">Uncharacterized protein</fullName>
    </submittedName>
</protein>